<dbReference type="AlphaFoldDB" id="A0A6G7PTZ3"/>
<evidence type="ECO:0000256" key="4">
    <source>
        <dbReference type="ARBA" id="ARBA00022989"/>
    </source>
</evidence>
<evidence type="ECO:0000313" key="7">
    <source>
        <dbReference type="Proteomes" id="UP000502179"/>
    </source>
</evidence>
<dbReference type="KEGG" id="tav:G4V39_01305"/>
<sequence>MPGFKKDHLGVLGLLVFTLVVPFAIQNDYHLNVLVILGINAIIVVGLSLLMGYAGQVSLGHAAFYGLGAYTSGILTATYGLNQPLAWLAALCFSALVALILALATLRLKGHYLAMATLGFGVIVYVFFKEMTWLTGGPSGLVGIPLLKIMGHELTKPVEYFLLIWGILTFVCFMAVNLVDSPFGKSLMAIHTSEAAAQAMGINTMRLKVIVFVLSAVLAALAGVLYAHFVTFISPTSFGFIFSVKLVTMVVIGGMANLWGALAGTVLLTVLPEFLVVLEDYDVIVFGLILVVVMIFMPEGLIRGLLALTRGGNLWRTR</sequence>
<evidence type="ECO:0000256" key="1">
    <source>
        <dbReference type="ARBA" id="ARBA00004651"/>
    </source>
</evidence>
<dbReference type="InterPro" id="IPR043428">
    <property type="entry name" value="LivM-like"/>
</dbReference>
<keyword evidence="4" id="KW-1133">Transmembrane helix</keyword>
<dbReference type="Proteomes" id="UP000502179">
    <property type="component" value="Chromosome"/>
</dbReference>
<evidence type="ECO:0000256" key="2">
    <source>
        <dbReference type="ARBA" id="ARBA00022475"/>
    </source>
</evidence>
<keyword evidence="7" id="KW-1185">Reference proteome</keyword>
<dbReference type="Pfam" id="PF02653">
    <property type="entry name" value="BPD_transp_2"/>
    <property type="match status" value="1"/>
</dbReference>
<name>A0A6G7PTZ3_9BACT</name>
<reference evidence="6 7" key="1">
    <citation type="submission" date="2020-02" db="EMBL/GenBank/DDBJ databases">
        <title>Genome analysis of Thermosulfuriphilus ammonigenes ST65T, an anaerobic thermophilic chemolithoautotrophic bacterium isolated from a deep-sea hydrothermal vent.</title>
        <authorList>
            <person name="Slobodkina G."/>
            <person name="Allioux M."/>
            <person name="Merkel A."/>
            <person name="Alain K."/>
            <person name="Jebbar M."/>
            <person name="Slobodkin A."/>
        </authorList>
    </citation>
    <scope>NUCLEOTIDE SEQUENCE [LARGE SCALE GENOMIC DNA]</scope>
    <source>
        <strain evidence="6 7">ST65</strain>
    </source>
</reference>
<accession>A0A6G7PTZ3</accession>
<keyword evidence="2" id="KW-1003">Cell membrane</keyword>
<dbReference type="PANTHER" id="PTHR30482">
    <property type="entry name" value="HIGH-AFFINITY BRANCHED-CHAIN AMINO ACID TRANSPORT SYSTEM PERMEASE"/>
    <property type="match status" value="1"/>
</dbReference>
<evidence type="ECO:0000313" key="6">
    <source>
        <dbReference type="EMBL" id="QIJ70991.1"/>
    </source>
</evidence>
<proteinExistence type="predicted"/>
<gene>
    <name evidence="6" type="ORF">G4V39_01305</name>
</gene>
<dbReference type="InterPro" id="IPR001851">
    <property type="entry name" value="ABC_transp_permease"/>
</dbReference>
<keyword evidence="3" id="KW-0812">Transmembrane</keyword>
<dbReference type="RefSeq" id="WP_166031213.1">
    <property type="nucleotide sequence ID" value="NZ_CP048877.1"/>
</dbReference>
<dbReference type="GO" id="GO:0015658">
    <property type="term" value="F:branched-chain amino acid transmembrane transporter activity"/>
    <property type="evidence" value="ECO:0007669"/>
    <property type="project" value="InterPro"/>
</dbReference>
<dbReference type="EMBL" id="CP048877">
    <property type="protein sequence ID" value="QIJ70991.1"/>
    <property type="molecule type" value="Genomic_DNA"/>
</dbReference>
<dbReference type="PANTHER" id="PTHR30482:SF18">
    <property type="entry name" value="BRANCHED AMINO ACID TRANSPORT SYSTEM PERMEASE"/>
    <property type="match status" value="1"/>
</dbReference>
<comment type="subcellular location">
    <subcellularLocation>
        <location evidence="1">Cell membrane</location>
        <topology evidence="1">Multi-pass membrane protein</topology>
    </subcellularLocation>
</comment>
<keyword evidence="5" id="KW-0472">Membrane</keyword>
<evidence type="ECO:0000256" key="3">
    <source>
        <dbReference type="ARBA" id="ARBA00022692"/>
    </source>
</evidence>
<dbReference type="CDD" id="cd06581">
    <property type="entry name" value="TM_PBP1_LivM_like"/>
    <property type="match status" value="1"/>
</dbReference>
<protein>
    <submittedName>
        <fullName evidence="6">Branched-chain amino acid ABC transporter permease</fullName>
    </submittedName>
</protein>
<organism evidence="6 7">
    <name type="scientific">Thermosulfuriphilus ammonigenes</name>
    <dbReference type="NCBI Taxonomy" id="1936021"/>
    <lineage>
        <taxon>Bacteria</taxon>
        <taxon>Pseudomonadati</taxon>
        <taxon>Thermodesulfobacteriota</taxon>
        <taxon>Thermodesulfobacteria</taxon>
        <taxon>Thermodesulfobacteriales</taxon>
        <taxon>Thermodesulfobacteriaceae</taxon>
        <taxon>Thermosulfuriphilus</taxon>
    </lineage>
</organism>
<evidence type="ECO:0000256" key="5">
    <source>
        <dbReference type="ARBA" id="ARBA00023136"/>
    </source>
</evidence>
<dbReference type="GO" id="GO:0005886">
    <property type="term" value="C:plasma membrane"/>
    <property type="evidence" value="ECO:0007669"/>
    <property type="project" value="UniProtKB-SubCell"/>
</dbReference>